<protein>
    <submittedName>
        <fullName evidence="1">Uncharacterized protein</fullName>
    </submittedName>
</protein>
<dbReference type="EMBL" id="GG662813">
    <property type="protein sequence ID" value="EWS75919.1"/>
    <property type="molecule type" value="Genomic_DNA"/>
</dbReference>
<keyword evidence="2" id="KW-1185">Reference proteome</keyword>
<dbReference type="KEGG" id="tet:TTHERM_000974099"/>
<organism evidence="1 2">
    <name type="scientific">Tetrahymena thermophila (strain SB210)</name>
    <dbReference type="NCBI Taxonomy" id="312017"/>
    <lineage>
        <taxon>Eukaryota</taxon>
        <taxon>Sar</taxon>
        <taxon>Alveolata</taxon>
        <taxon>Ciliophora</taxon>
        <taxon>Intramacronucleata</taxon>
        <taxon>Oligohymenophorea</taxon>
        <taxon>Hymenostomatida</taxon>
        <taxon>Tetrahymenina</taxon>
        <taxon>Tetrahymenidae</taxon>
        <taxon>Tetrahymena</taxon>
    </lineage>
</organism>
<reference evidence="2" key="1">
    <citation type="journal article" date="2006" name="PLoS Biol.">
        <title>Macronuclear genome sequence of the ciliate Tetrahymena thermophila, a model eukaryote.</title>
        <authorList>
            <person name="Eisen J.A."/>
            <person name="Coyne R.S."/>
            <person name="Wu M."/>
            <person name="Wu D."/>
            <person name="Thiagarajan M."/>
            <person name="Wortman J.R."/>
            <person name="Badger J.H."/>
            <person name="Ren Q."/>
            <person name="Amedeo P."/>
            <person name="Jones K.M."/>
            <person name="Tallon L.J."/>
            <person name="Delcher A.L."/>
            <person name="Salzberg S.L."/>
            <person name="Silva J.C."/>
            <person name="Haas B.J."/>
            <person name="Majoros W.H."/>
            <person name="Farzad M."/>
            <person name="Carlton J.M."/>
            <person name="Smith R.K. Jr."/>
            <person name="Garg J."/>
            <person name="Pearlman R.E."/>
            <person name="Karrer K.M."/>
            <person name="Sun L."/>
            <person name="Manning G."/>
            <person name="Elde N.C."/>
            <person name="Turkewitz A.P."/>
            <person name="Asai D.J."/>
            <person name="Wilkes D.E."/>
            <person name="Wang Y."/>
            <person name="Cai H."/>
            <person name="Collins K."/>
            <person name="Stewart B.A."/>
            <person name="Lee S.R."/>
            <person name="Wilamowska K."/>
            <person name="Weinberg Z."/>
            <person name="Ruzzo W.L."/>
            <person name="Wloga D."/>
            <person name="Gaertig J."/>
            <person name="Frankel J."/>
            <person name="Tsao C.-C."/>
            <person name="Gorovsky M.A."/>
            <person name="Keeling P.J."/>
            <person name="Waller R.F."/>
            <person name="Patron N.J."/>
            <person name="Cherry J.M."/>
            <person name="Stover N.A."/>
            <person name="Krieger C.J."/>
            <person name="del Toro C."/>
            <person name="Ryder H.F."/>
            <person name="Williamson S.C."/>
            <person name="Barbeau R.A."/>
            <person name="Hamilton E.P."/>
            <person name="Orias E."/>
        </authorList>
    </citation>
    <scope>NUCLEOTIDE SEQUENCE [LARGE SCALE GENOMIC DNA]</scope>
    <source>
        <strain evidence="2">SB210</strain>
    </source>
</reference>
<evidence type="ECO:0000313" key="2">
    <source>
        <dbReference type="Proteomes" id="UP000009168"/>
    </source>
</evidence>
<dbReference type="Proteomes" id="UP000009168">
    <property type="component" value="Unassembled WGS sequence"/>
</dbReference>
<evidence type="ECO:0000313" key="1">
    <source>
        <dbReference type="EMBL" id="EWS75919.1"/>
    </source>
</evidence>
<dbReference type="InParanoid" id="W7XL99"/>
<accession>W7XL99</accession>
<dbReference type="RefSeq" id="XP_012651544.1">
    <property type="nucleotide sequence ID" value="XM_012796090.1"/>
</dbReference>
<dbReference type="GeneID" id="24441271"/>
<dbReference type="AlphaFoldDB" id="W7XL99"/>
<gene>
    <name evidence="1" type="ORF">TTHERM_000974099</name>
</gene>
<proteinExistence type="predicted"/>
<sequence>MNRVVSLARCQIAIKNHKTISKFLKPLRYTLYYSQGQLFYHYHKQPKQKRGQLKLCQQRIGFNLYDTSLCKMQSSLKSKRANERGYSGSTYKFSVSFQRQSHRKLHKVGKKGISRELEFLELSFTLRTNGQAFLIQSGKLYKLQLVILNK</sequence>
<name>W7XL99_TETTS</name>